<dbReference type="AlphaFoldDB" id="Q83EB0"/>
<proteinExistence type="predicted"/>
<dbReference type="Proteomes" id="UP000002671">
    <property type="component" value="Chromosome"/>
</dbReference>
<dbReference type="RefSeq" id="NP_819454.2">
    <property type="nucleotide sequence ID" value="NC_002971.4"/>
</dbReference>
<name>Q83EB0_COXBU</name>
<reference evidence="1 2" key="1">
    <citation type="journal article" date="2003" name="Proc. Natl. Acad. Sci. U.S.A.">
        <title>Complete genome sequence of the Q-fever pathogen, Coxiella burnetii.</title>
        <authorList>
            <person name="Seshadri R."/>
            <person name="Paulsen I.T."/>
            <person name="Eisen J.A."/>
            <person name="Read T.D."/>
            <person name="Nelson K.E."/>
            <person name="Nelson W.C."/>
            <person name="Ward N.L."/>
            <person name="Tettelin H."/>
            <person name="Davidsen T.M."/>
            <person name="Beanan M.J."/>
            <person name="Deboy R.T."/>
            <person name="Daugherty S.C."/>
            <person name="Brinkac L.M."/>
            <person name="Madupu R."/>
            <person name="Dodson R.J."/>
            <person name="Khouri H.M."/>
            <person name="Lee K.H."/>
            <person name="Carty H.A."/>
            <person name="Scanlan D."/>
            <person name="Heinzen R.A."/>
            <person name="Thompson H.A."/>
            <person name="Samuel J.E."/>
            <person name="Fraser C.M."/>
            <person name="Heidelberg J.F."/>
        </authorList>
    </citation>
    <scope>NUCLEOTIDE SEQUENCE [LARGE SCALE GENOMIC DNA]</scope>
    <source>
        <strain evidence="2">RSA 493 / Nine Mile phase I</strain>
    </source>
</reference>
<protein>
    <submittedName>
        <fullName evidence="1">Uncharacterized protein</fullName>
    </submittedName>
</protein>
<dbReference type="PATRIC" id="fig|227377.7.peg.405"/>
<evidence type="ECO:0000313" key="1">
    <source>
        <dbReference type="EMBL" id="AAO89968.2"/>
    </source>
</evidence>
<evidence type="ECO:0000313" key="2">
    <source>
        <dbReference type="Proteomes" id="UP000002671"/>
    </source>
</evidence>
<organism evidence="1 2">
    <name type="scientific">Coxiella burnetii (strain RSA 493 / Nine Mile phase I)</name>
    <dbReference type="NCBI Taxonomy" id="227377"/>
    <lineage>
        <taxon>Bacteria</taxon>
        <taxon>Pseudomonadati</taxon>
        <taxon>Pseudomonadota</taxon>
        <taxon>Gammaproteobacteria</taxon>
        <taxon>Legionellales</taxon>
        <taxon>Coxiellaceae</taxon>
        <taxon>Coxiella</taxon>
    </lineage>
</organism>
<dbReference type="KEGG" id="cbu:CBU_0416"/>
<accession>Q83EB0</accession>
<sequence length="60" mass="6477">MGEHEMQQNRKPSIDVISLPPAQPFNFRLIIPGCGTSSALLARSARSALGPRLRGDDGVF</sequence>
<dbReference type="HOGENOM" id="CLU_2933617_0_0_6"/>
<gene>
    <name evidence="1" type="ordered locus">CBU_0416</name>
</gene>
<reference evidence="1 2" key="2">
    <citation type="journal article" date="2009" name="Infect. Immun.">
        <title>Comparative genomics reveal extensive transposon-mediated genomic plasticity and diversity among potential effector proteins within the genus Coxiella.</title>
        <authorList>
            <person name="Beare P.A."/>
            <person name="Unsworth N."/>
            <person name="Andoh M."/>
            <person name="Voth D.E."/>
            <person name="Omsland A."/>
            <person name="Gilk S.D."/>
            <person name="Williams K.P."/>
            <person name="Sobral B.W."/>
            <person name="Kupko J.J.III."/>
            <person name="Porcella S.F."/>
            <person name="Samuel J.E."/>
            <person name="Heinzen R.A."/>
        </authorList>
    </citation>
    <scope>NUCLEOTIDE SEQUENCE [LARGE SCALE GENOMIC DNA]</scope>
    <source>
        <strain evidence="2">RSA 493 / Nine Mile phase I</strain>
    </source>
</reference>
<dbReference type="RefSeq" id="WP_010957561.1">
    <property type="nucleotide sequence ID" value="NC_002971.4"/>
</dbReference>
<keyword evidence="2" id="KW-1185">Reference proteome</keyword>
<dbReference type="EnsemblBacteria" id="AAO89968">
    <property type="protein sequence ID" value="AAO89968"/>
    <property type="gene ID" value="CBU_0416"/>
</dbReference>
<dbReference type="GeneID" id="1208300"/>
<dbReference type="EMBL" id="AE016828">
    <property type="protein sequence ID" value="AAO89968.2"/>
    <property type="molecule type" value="Genomic_DNA"/>
</dbReference>